<evidence type="ECO:0000256" key="1">
    <source>
        <dbReference type="SAM" id="MobiDB-lite"/>
    </source>
</evidence>
<feature type="compositionally biased region" description="Pro residues" evidence="1">
    <location>
        <begin position="356"/>
        <end position="367"/>
    </location>
</feature>
<protein>
    <submittedName>
        <fullName evidence="2">Uncharacterized protein</fullName>
    </submittedName>
</protein>
<organism evidence="2 3">
    <name type="scientific">Coprinellus micaceus</name>
    <name type="common">Glistening ink-cap mushroom</name>
    <name type="synonym">Coprinus micaceus</name>
    <dbReference type="NCBI Taxonomy" id="71717"/>
    <lineage>
        <taxon>Eukaryota</taxon>
        <taxon>Fungi</taxon>
        <taxon>Dikarya</taxon>
        <taxon>Basidiomycota</taxon>
        <taxon>Agaricomycotina</taxon>
        <taxon>Agaricomycetes</taxon>
        <taxon>Agaricomycetidae</taxon>
        <taxon>Agaricales</taxon>
        <taxon>Agaricineae</taxon>
        <taxon>Psathyrellaceae</taxon>
        <taxon>Coprinellus</taxon>
    </lineage>
</organism>
<evidence type="ECO:0000313" key="2">
    <source>
        <dbReference type="EMBL" id="TEB18197.1"/>
    </source>
</evidence>
<proteinExistence type="predicted"/>
<dbReference type="EMBL" id="QPFP01000281">
    <property type="protein sequence ID" value="TEB18197.1"/>
    <property type="molecule type" value="Genomic_DNA"/>
</dbReference>
<feature type="region of interest" description="Disordered" evidence="1">
    <location>
        <begin position="1"/>
        <end position="49"/>
    </location>
</feature>
<feature type="compositionally biased region" description="Pro residues" evidence="1">
    <location>
        <begin position="421"/>
        <end position="434"/>
    </location>
</feature>
<accession>A0A4Y7SA13</accession>
<dbReference type="Proteomes" id="UP000298030">
    <property type="component" value="Unassembled WGS sequence"/>
</dbReference>
<feature type="region of interest" description="Disordered" evidence="1">
    <location>
        <begin position="355"/>
        <end position="492"/>
    </location>
</feature>
<evidence type="ECO:0000313" key="3">
    <source>
        <dbReference type="Proteomes" id="UP000298030"/>
    </source>
</evidence>
<feature type="compositionally biased region" description="Polar residues" evidence="1">
    <location>
        <begin position="187"/>
        <end position="208"/>
    </location>
</feature>
<name>A0A4Y7SA13_COPMI</name>
<reference evidence="2 3" key="1">
    <citation type="journal article" date="2019" name="Nat. Ecol. Evol.">
        <title>Megaphylogeny resolves global patterns of mushroom evolution.</title>
        <authorList>
            <person name="Varga T."/>
            <person name="Krizsan K."/>
            <person name="Foldi C."/>
            <person name="Dima B."/>
            <person name="Sanchez-Garcia M."/>
            <person name="Sanchez-Ramirez S."/>
            <person name="Szollosi G.J."/>
            <person name="Szarkandi J.G."/>
            <person name="Papp V."/>
            <person name="Albert L."/>
            <person name="Andreopoulos W."/>
            <person name="Angelini C."/>
            <person name="Antonin V."/>
            <person name="Barry K.W."/>
            <person name="Bougher N.L."/>
            <person name="Buchanan P."/>
            <person name="Buyck B."/>
            <person name="Bense V."/>
            <person name="Catcheside P."/>
            <person name="Chovatia M."/>
            <person name="Cooper J."/>
            <person name="Damon W."/>
            <person name="Desjardin D."/>
            <person name="Finy P."/>
            <person name="Geml J."/>
            <person name="Haridas S."/>
            <person name="Hughes K."/>
            <person name="Justo A."/>
            <person name="Karasinski D."/>
            <person name="Kautmanova I."/>
            <person name="Kiss B."/>
            <person name="Kocsube S."/>
            <person name="Kotiranta H."/>
            <person name="LaButti K.M."/>
            <person name="Lechner B.E."/>
            <person name="Liimatainen K."/>
            <person name="Lipzen A."/>
            <person name="Lukacs Z."/>
            <person name="Mihaltcheva S."/>
            <person name="Morgado L.N."/>
            <person name="Niskanen T."/>
            <person name="Noordeloos M.E."/>
            <person name="Ohm R.A."/>
            <person name="Ortiz-Santana B."/>
            <person name="Ovrebo C."/>
            <person name="Racz N."/>
            <person name="Riley R."/>
            <person name="Savchenko A."/>
            <person name="Shiryaev A."/>
            <person name="Soop K."/>
            <person name="Spirin V."/>
            <person name="Szebenyi C."/>
            <person name="Tomsovsky M."/>
            <person name="Tulloss R.E."/>
            <person name="Uehling J."/>
            <person name="Grigoriev I.V."/>
            <person name="Vagvolgyi C."/>
            <person name="Papp T."/>
            <person name="Martin F.M."/>
            <person name="Miettinen O."/>
            <person name="Hibbett D.S."/>
            <person name="Nagy L.G."/>
        </authorList>
    </citation>
    <scope>NUCLEOTIDE SEQUENCE [LARGE SCALE GENOMIC DNA]</scope>
    <source>
        <strain evidence="2 3">FP101781</strain>
    </source>
</reference>
<dbReference type="AlphaFoldDB" id="A0A4Y7SA13"/>
<keyword evidence="3" id="KW-1185">Reference proteome</keyword>
<comment type="caution">
    <text evidence="2">The sequence shown here is derived from an EMBL/GenBank/DDBJ whole genome shotgun (WGS) entry which is preliminary data.</text>
</comment>
<gene>
    <name evidence="2" type="ORF">FA13DRAFT_1803994</name>
</gene>
<sequence>MPRLTKHTPPPTGQLGIPNVTIDTVEAQPPSSSESYREDDGDTLMPPERSAYPRALRRAHLWQNAADDLRRTEAEFGPSLPRQRGMQQAYSEEALPTALKNKNKSTIKRTIINPAVKVIRKVKSLISLNGAEKLCQSATVDSLPAPVVIENTPLYNRPLNLVRTLHDRSMQTASAKRTPSPMPPQPETTTHTGTSQSSPTDSRTQPRTRLSEDNDWTPDPCPSVYSRFMDGIVNRISLDSGSDLPNADIPGRMRRLYDWLSKVYEHTEDEIQRDAWHHIREGARAERPLPPDWHDILEPNLPCWGTEPGINAMLNAFNQAAVDRPPTPPGEYLTQIAWPCTYVPIATTRAPTFPGWIPPPDSSPPFSTPLAHTQAPLVDPTPHAGTSHRRNDGGNVGFGQQSGGHRNDAFVPFDNHSPRPVQGPPQLNVPPQPAAHPHSARSPHRRPSEPATYAGSAHHQARSPPLPRRTPAAQAHTSRGPSTVPPDTTGGRYVVNYQEGALEEGMASDLPRDLPHSTVYVAEGFGCFIKVGEDSFISLQPYVPFIAIECGGGFVVYNTANGELATELVARQWLSWIHNIMTARQIDLALRDFKNRAVSGTTPFLRHRTGLEGYVTY</sequence>
<feature type="region of interest" description="Disordered" evidence="1">
    <location>
        <begin position="169"/>
        <end position="221"/>
    </location>
</feature>